<dbReference type="STRING" id="1297742.A176_006419"/>
<gene>
    <name evidence="1" type="ORF">A176_006419</name>
</gene>
<dbReference type="PATRIC" id="fig|1297742.4.peg.6508"/>
<dbReference type="Proteomes" id="UP000009026">
    <property type="component" value="Chromosome"/>
</dbReference>
<evidence type="ECO:0000313" key="1">
    <source>
        <dbReference type="EMBL" id="AKQ69507.1"/>
    </source>
</evidence>
<organism evidence="1 2">
    <name type="scientific">Pseudomyxococcus hansupus</name>
    <dbReference type="NCBI Taxonomy" id="1297742"/>
    <lineage>
        <taxon>Bacteria</taxon>
        <taxon>Pseudomonadati</taxon>
        <taxon>Myxococcota</taxon>
        <taxon>Myxococcia</taxon>
        <taxon>Myxococcales</taxon>
        <taxon>Cystobacterineae</taxon>
        <taxon>Myxococcaceae</taxon>
        <taxon>Pseudomyxococcus</taxon>
    </lineage>
</organism>
<reference evidence="1 2" key="1">
    <citation type="journal article" date="2016" name="PLoS ONE">
        <title>Complete Genome Sequence and Comparative Genomics of a Novel Myxobacterium Myxococcus hansupus.</title>
        <authorList>
            <person name="Sharma G."/>
            <person name="Narwani T."/>
            <person name="Subramanian S."/>
        </authorList>
    </citation>
    <scope>NUCLEOTIDE SEQUENCE [LARGE SCALE GENOMIC DNA]</scope>
    <source>
        <strain evidence="2">mixupus</strain>
    </source>
</reference>
<keyword evidence="1" id="KW-0449">Lipoprotein</keyword>
<name>A0A0H4XMI6_9BACT</name>
<proteinExistence type="predicted"/>
<sequence length="311" mass="33132">MLSVYLAGALCACAMSPARVPPVAPEGATSVGPFVPEARDLFEGCVPVPDSERSRLYRCEGLTVWLAERDGMTLEQALAEAQVRVTQRLGAGVTSVEDALPLAGRPWPAVRFEACAAGDCRAGGYVSAVTGELDRVRQLGCVARANARPLLARCVELLEYLASNGTPEGEPLGADALLVPPRLPWRPLAVPDGCQLSVSTARSGRLRCEDASFLWSLYTPARPAVTARWRSRSVEALWESLPGAGAVEEVSCQLENLDTRCSRFTVPAPEGALVVWAAAVEWEDRALFAACSHRASEAPFPAVCNGAFTLP</sequence>
<protein>
    <submittedName>
        <fullName evidence="1">Putative lipoprotein</fullName>
    </submittedName>
</protein>
<dbReference type="KEGG" id="mym:A176_006419"/>
<keyword evidence="2" id="KW-1185">Reference proteome</keyword>
<dbReference type="EMBL" id="CP012109">
    <property type="protein sequence ID" value="AKQ69507.1"/>
    <property type="molecule type" value="Genomic_DNA"/>
</dbReference>
<accession>A0A0H4XMI6</accession>
<evidence type="ECO:0000313" key="2">
    <source>
        <dbReference type="Proteomes" id="UP000009026"/>
    </source>
</evidence>
<dbReference type="AlphaFoldDB" id="A0A0H4XMI6"/>